<comment type="pathway">
    <text evidence="6 9">Amino-acid biosynthesis; L-proline biosynthesis; L-proline from L-glutamate 5-semialdehyde: step 1/1.</text>
</comment>
<name>W7CTA6_9LIST</name>
<keyword evidence="3 6" id="KW-0521">NADP</keyword>
<protein>
    <recommendedName>
        <fullName evidence="6 7">Pyrroline-5-carboxylate reductase</fullName>
        <shortName evidence="6">P5C reductase</shortName>
        <shortName evidence="6">P5CR</shortName>
        <ecNumber evidence="6 7">1.5.1.2</ecNumber>
    </recommendedName>
    <alternativeName>
        <fullName evidence="6">PCA reductase</fullName>
    </alternativeName>
</protein>
<keyword evidence="2 6" id="KW-0641">Proline biosynthesis</keyword>
<evidence type="ECO:0000313" key="12">
    <source>
        <dbReference type="EMBL" id="EUJ40142.1"/>
    </source>
</evidence>
<dbReference type="PANTHER" id="PTHR11645:SF0">
    <property type="entry name" value="PYRROLINE-5-CARBOXYLATE REDUCTASE 3"/>
    <property type="match status" value="1"/>
</dbReference>
<dbReference type="InterPro" id="IPR008927">
    <property type="entry name" value="6-PGluconate_DH-like_C_sf"/>
</dbReference>
<dbReference type="Pfam" id="PF14748">
    <property type="entry name" value="P5CR_dimer"/>
    <property type="match status" value="1"/>
</dbReference>
<accession>W7CTA6</accession>
<gene>
    <name evidence="6" type="primary">proC</name>
    <name evidence="12" type="ORF">BCAMP_05611</name>
</gene>
<dbReference type="NCBIfam" id="TIGR00112">
    <property type="entry name" value="proC"/>
    <property type="match status" value="1"/>
</dbReference>
<evidence type="ECO:0000256" key="6">
    <source>
        <dbReference type="HAMAP-Rule" id="MF_01925"/>
    </source>
</evidence>
<comment type="similarity">
    <text evidence="1 6 9">Belongs to the pyrroline-5-carboxylate reductase family.</text>
</comment>
<comment type="subcellular location">
    <subcellularLocation>
        <location evidence="6">Cytoplasm</location>
    </subcellularLocation>
</comment>
<keyword evidence="6" id="KW-0963">Cytoplasm</keyword>
<evidence type="ECO:0000256" key="4">
    <source>
        <dbReference type="ARBA" id="ARBA00023002"/>
    </source>
</evidence>
<comment type="catalytic activity">
    <reaction evidence="6">
        <text>L-proline + NAD(+) = (S)-1-pyrroline-5-carboxylate + NADH + 2 H(+)</text>
        <dbReference type="Rhea" id="RHEA:14105"/>
        <dbReference type="ChEBI" id="CHEBI:15378"/>
        <dbReference type="ChEBI" id="CHEBI:17388"/>
        <dbReference type="ChEBI" id="CHEBI:57540"/>
        <dbReference type="ChEBI" id="CHEBI:57945"/>
        <dbReference type="ChEBI" id="CHEBI:60039"/>
        <dbReference type="EC" id="1.5.1.2"/>
    </reaction>
</comment>
<organism evidence="12 13">
    <name type="scientific">Brochothrix campestris FSL F6-1037</name>
    <dbReference type="NCBI Taxonomy" id="1265861"/>
    <lineage>
        <taxon>Bacteria</taxon>
        <taxon>Bacillati</taxon>
        <taxon>Bacillota</taxon>
        <taxon>Bacilli</taxon>
        <taxon>Bacillales</taxon>
        <taxon>Listeriaceae</taxon>
        <taxon>Brochothrix</taxon>
    </lineage>
</organism>
<dbReference type="GO" id="GO:0005737">
    <property type="term" value="C:cytoplasm"/>
    <property type="evidence" value="ECO:0007669"/>
    <property type="project" value="UniProtKB-SubCell"/>
</dbReference>
<keyword evidence="13" id="KW-1185">Reference proteome</keyword>
<dbReference type="AlphaFoldDB" id="W7CTA6"/>
<evidence type="ECO:0000256" key="5">
    <source>
        <dbReference type="ARBA" id="ARBA00058118"/>
    </source>
</evidence>
<comment type="function">
    <text evidence="5 6">Catalyzes the reduction of 1-pyrroline-5-carboxylate (PCA) to L-proline.</text>
</comment>
<dbReference type="Gene3D" id="3.40.50.720">
    <property type="entry name" value="NAD(P)-binding Rossmann-like Domain"/>
    <property type="match status" value="1"/>
</dbReference>
<dbReference type="GO" id="GO:0055129">
    <property type="term" value="P:L-proline biosynthetic process"/>
    <property type="evidence" value="ECO:0007669"/>
    <property type="project" value="UniProtKB-UniRule"/>
</dbReference>
<evidence type="ECO:0000256" key="2">
    <source>
        <dbReference type="ARBA" id="ARBA00022650"/>
    </source>
</evidence>
<dbReference type="EMBL" id="AODH01000021">
    <property type="protein sequence ID" value="EUJ40142.1"/>
    <property type="molecule type" value="Genomic_DNA"/>
</dbReference>
<dbReference type="SUPFAM" id="SSF51735">
    <property type="entry name" value="NAD(P)-binding Rossmann-fold domains"/>
    <property type="match status" value="1"/>
</dbReference>
<feature type="domain" description="Pyrroline-5-carboxylate reductase dimerisation" evidence="11">
    <location>
        <begin position="162"/>
        <end position="265"/>
    </location>
</feature>
<dbReference type="OrthoDB" id="9805754at2"/>
<dbReference type="InterPro" id="IPR053790">
    <property type="entry name" value="P5CR-like_CS"/>
</dbReference>
<dbReference type="InterPro" id="IPR029036">
    <property type="entry name" value="P5CR_dimer"/>
</dbReference>
<dbReference type="Gene3D" id="1.10.3730.10">
    <property type="entry name" value="ProC C-terminal domain-like"/>
    <property type="match status" value="1"/>
</dbReference>
<feature type="domain" description="Pyrroline-5-carboxylate reductase catalytic N-terminal" evidence="10">
    <location>
        <begin position="4"/>
        <end position="87"/>
    </location>
</feature>
<evidence type="ECO:0000256" key="9">
    <source>
        <dbReference type="RuleBase" id="RU003903"/>
    </source>
</evidence>
<feature type="binding site" evidence="8">
    <location>
        <begin position="7"/>
        <end position="12"/>
    </location>
    <ligand>
        <name>NADP(+)</name>
        <dbReference type="ChEBI" id="CHEBI:58349"/>
    </ligand>
</feature>
<evidence type="ECO:0000313" key="13">
    <source>
        <dbReference type="Proteomes" id="UP000019243"/>
    </source>
</evidence>
<evidence type="ECO:0000256" key="8">
    <source>
        <dbReference type="PIRSR" id="PIRSR000193-1"/>
    </source>
</evidence>
<evidence type="ECO:0000256" key="1">
    <source>
        <dbReference type="ARBA" id="ARBA00005525"/>
    </source>
</evidence>
<dbReference type="InterPro" id="IPR000304">
    <property type="entry name" value="Pyrroline-COOH_reductase"/>
</dbReference>
<comment type="catalytic activity">
    <reaction evidence="6 9">
        <text>L-proline + NADP(+) = (S)-1-pyrroline-5-carboxylate + NADPH + 2 H(+)</text>
        <dbReference type="Rhea" id="RHEA:14109"/>
        <dbReference type="ChEBI" id="CHEBI:15378"/>
        <dbReference type="ChEBI" id="CHEBI:17388"/>
        <dbReference type="ChEBI" id="CHEBI:57783"/>
        <dbReference type="ChEBI" id="CHEBI:58349"/>
        <dbReference type="ChEBI" id="CHEBI:60039"/>
        <dbReference type="EC" id="1.5.1.2"/>
    </reaction>
</comment>
<proteinExistence type="inferred from homology"/>
<dbReference type="InterPro" id="IPR028939">
    <property type="entry name" value="P5C_Rdtase_cat_N"/>
</dbReference>
<feature type="binding site" evidence="8">
    <location>
        <position position="55"/>
    </location>
    <ligand>
        <name>NADPH</name>
        <dbReference type="ChEBI" id="CHEBI:57783"/>
    </ligand>
</feature>
<dbReference type="PROSITE" id="PS00521">
    <property type="entry name" value="P5CR"/>
    <property type="match status" value="1"/>
</dbReference>
<dbReference type="SUPFAM" id="SSF48179">
    <property type="entry name" value="6-phosphogluconate dehydrogenase C-terminal domain-like"/>
    <property type="match status" value="1"/>
</dbReference>
<dbReference type="HAMAP" id="MF_01925">
    <property type="entry name" value="P5C_reductase"/>
    <property type="match status" value="1"/>
</dbReference>
<comment type="caution">
    <text evidence="12">The sequence shown here is derived from an EMBL/GenBank/DDBJ whole genome shotgun (WGS) entry which is preliminary data.</text>
</comment>
<dbReference type="GO" id="GO:0004735">
    <property type="term" value="F:pyrroline-5-carboxylate reductase activity"/>
    <property type="evidence" value="ECO:0007669"/>
    <property type="project" value="UniProtKB-UniRule"/>
</dbReference>
<keyword evidence="4 6" id="KW-0560">Oxidoreductase</keyword>
<dbReference type="EC" id="1.5.1.2" evidence="6 7"/>
<dbReference type="STRING" id="1265861.BCAMP_05611"/>
<dbReference type="UniPathway" id="UPA00098">
    <property type="reaction ID" value="UER00361"/>
</dbReference>
<evidence type="ECO:0000259" key="10">
    <source>
        <dbReference type="Pfam" id="PF03807"/>
    </source>
</evidence>
<evidence type="ECO:0000259" key="11">
    <source>
        <dbReference type="Pfam" id="PF14748"/>
    </source>
</evidence>
<dbReference type="RefSeq" id="WP_035314221.1">
    <property type="nucleotide sequence ID" value="NZ_AODH01000021.1"/>
</dbReference>
<dbReference type="PATRIC" id="fig|1265861.3.peg.1112"/>
<dbReference type="Pfam" id="PF03807">
    <property type="entry name" value="F420_oxidored"/>
    <property type="match status" value="1"/>
</dbReference>
<evidence type="ECO:0000256" key="7">
    <source>
        <dbReference type="NCBIfam" id="TIGR00112"/>
    </source>
</evidence>
<keyword evidence="6 9" id="KW-0028">Amino-acid biosynthesis</keyword>
<dbReference type="PANTHER" id="PTHR11645">
    <property type="entry name" value="PYRROLINE-5-CARBOXYLATE REDUCTASE"/>
    <property type="match status" value="1"/>
</dbReference>
<dbReference type="Proteomes" id="UP000019243">
    <property type="component" value="Unassembled WGS sequence"/>
</dbReference>
<reference evidence="12 13" key="1">
    <citation type="submission" date="2012-12" db="EMBL/GenBank/DDBJ databases">
        <title>Novel taxa of Listeriaceae from agricultural environments in the United States.</title>
        <authorList>
            <person name="den Bakker H.C."/>
            <person name="Allred A."/>
            <person name="Warchocki S."/>
            <person name="Wright E.M."/>
            <person name="Burrell A."/>
            <person name="Nightingale K.K."/>
            <person name="Kephart D."/>
            <person name="Wiedmann M."/>
        </authorList>
    </citation>
    <scope>NUCLEOTIDE SEQUENCE [LARGE SCALE GENOMIC DNA]</scope>
    <source>
        <strain evidence="12 13">FSL F6-1037</strain>
    </source>
</reference>
<dbReference type="FunFam" id="1.10.3730.10:FF:000001">
    <property type="entry name" value="Pyrroline-5-carboxylate reductase"/>
    <property type="match status" value="1"/>
</dbReference>
<evidence type="ECO:0000256" key="3">
    <source>
        <dbReference type="ARBA" id="ARBA00022857"/>
    </source>
</evidence>
<dbReference type="InterPro" id="IPR036291">
    <property type="entry name" value="NAD(P)-bd_dom_sf"/>
</dbReference>
<dbReference type="PIRSF" id="PIRSF000193">
    <property type="entry name" value="Pyrrol-5-carb_rd"/>
    <property type="match status" value="1"/>
</dbReference>
<sequence length="265" mass="27803">MTQLGFIGVGNMGGAIIEGLLTQPTMTAANFIMSGGTGPRTKALQQKTGIKLTTNKDVAAMADILVLGVKPIIMPSVLAEIKTELLKSPQTLIITIAGSLTIASYEEQLSTAIKLVRIMPNTPVSVGEGMMSIVPNQNVSAAELATVEALFAPLGQTVVIEERLMDVTAALAGSAPALIDMFIESLADGAVAKGLPRQLAYDMATQTLIGSAKLMQVSKLHPGELKDQVCSPGGTTIEAVKTLEKHNFRYAVIDAIGRCVDKAKE</sequence>